<feature type="compositionally biased region" description="Polar residues" evidence="1">
    <location>
        <begin position="243"/>
        <end position="263"/>
    </location>
</feature>
<feature type="region of interest" description="Disordered" evidence="1">
    <location>
        <begin position="243"/>
        <end position="283"/>
    </location>
</feature>
<evidence type="ECO:0000256" key="1">
    <source>
        <dbReference type="SAM" id="MobiDB-lite"/>
    </source>
</evidence>
<dbReference type="EMBL" id="CM000639">
    <property type="protein sequence ID" value="EED94803.1"/>
    <property type="molecule type" value="Genomic_DNA"/>
</dbReference>
<dbReference type="KEGG" id="tps:THAPSDRAFT_2564"/>
<dbReference type="GeneID" id="7444696"/>
<feature type="region of interest" description="Disordered" evidence="1">
    <location>
        <begin position="203"/>
        <end position="225"/>
    </location>
</feature>
<dbReference type="eggNOG" id="ENOG502SU4G">
    <property type="taxonomic scope" value="Eukaryota"/>
</dbReference>
<proteinExistence type="predicted"/>
<dbReference type="PaxDb" id="35128-Thaps2564"/>
<protein>
    <submittedName>
        <fullName evidence="2">Uncharacterized protein</fullName>
    </submittedName>
</protein>
<dbReference type="PROSITE" id="PS51257">
    <property type="entry name" value="PROKAR_LIPOPROTEIN"/>
    <property type="match status" value="1"/>
</dbReference>
<dbReference type="AlphaFoldDB" id="B8BUQ7"/>
<reference evidence="2 3" key="1">
    <citation type="journal article" date="2004" name="Science">
        <title>The genome of the diatom Thalassiosira pseudonana: ecology, evolution, and metabolism.</title>
        <authorList>
            <person name="Armbrust E.V."/>
            <person name="Berges J.A."/>
            <person name="Bowler C."/>
            <person name="Green B.R."/>
            <person name="Martinez D."/>
            <person name="Putnam N.H."/>
            <person name="Zhou S."/>
            <person name="Allen A.E."/>
            <person name="Apt K.E."/>
            <person name="Bechner M."/>
            <person name="Brzezinski M.A."/>
            <person name="Chaal B.K."/>
            <person name="Chiovitti A."/>
            <person name="Davis A.K."/>
            <person name="Demarest M.S."/>
            <person name="Detter J.C."/>
            <person name="Glavina T."/>
            <person name="Goodstein D."/>
            <person name="Hadi M.Z."/>
            <person name="Hellsten U."/>
            <person name="Hildebrand M."/>
            <person name="Jenkins B.D."/>
            <person name="Jurka J."/>
            <person name="Kapitonov V.V."/>
            <person name="Kroger N."/>
            <person name="Lau W.W."/>
            <person name="Lane T.W."/>
            <person name="Larimer F.W."/>
            <person name="Lippmeier J.C."/>
            <person name="Lucas S."/>
            <person name="Medina M."/>
            <person name="Montsant A."/>
            <person name="Obornik M."/>
            <person name="Parker M.S."/>
            <person name="Palenik B."/>
            <person name="Pazour G.J."/>
            <person name="Richardson P.M."/>
            <person name="Rynearson T.A."/>
            <person name="Saito M.A."/>
            <person name="Schwartz D.C."/>
            <person name="Thamatrakoln K."/>
            <person name="Valentin K."/>
            <person name="Vardi A."/>
            <person name="Wilkerson F.P."/>
            <person name="Rokhsar D.S."/>
        </authorList>
    </citation>
    <scope>NUCLEOTIDE SEQUENCE [LARGE SCALE GENOMIC DNA]</scope>
    <source>
        <strain evidence="2 3">CCMP1335</strain>
    </source>
</reference>
<reference evidence="2 3" key="2">
    <citation type="journal article" date="2008" name="Nature">
        <title>The Phaeodactylum genome reveals the evolutionary history of diatom genomes.</title>
        <authorList>
            <person name="Bowler C."/>
            <person name="Allen A.E."/>
            <person name="Badger J.H."/>
            <person name="Grimwood J."/>
            <person name="Jabbari K."/>
            <person name="Kuo A."/>
            <person name="Maheswari U."/>
            <person name="Martens C."/>
            <person name="Maumus F."/>
            <person name="Otillar R.P."/>
            <person name="Rayko E."/>
            <person name="Salamov A."/>
            <person name="Vandepoele K."/>
            <person name="Beszteri B."/>
            <person name="Gruber A."/>
            <person name="Heijde M."/>
            <person name="Katinka M."/>
            <person name="Mock T."/>
            <person name="Valentin K."/>
            <person name="Verret F."/>
            <person name="Berges J.A."/>
            <person name="Brownlee C."/>
            <person name="Cadoret J.P."/>
            <person name="Chiovitti A."/>
            <person name="Choi C.J."/>
            <person name="Coesel S."/>
            <person name="De Martino A."/>
            <person name="Detter J.C."/>
            <person name="Durkin C."/>
            <person name="Falciatore A."/>
            <person name="Fournet J."/>
            <person name="Haruta M."/>
            <person name="Huysman M.J."/>
            <person name="Jenkins B.D."/>
            <person name="Jiroutova K."/>
            <person name="Jorgensen R.E."/>
            <person name="Joubert Y."/>
            <person name="Kaplan A."/>
            <person name="Kroger N."/>
            <person name="Kroth P.G."/>
            <person name="La Roche J."/>
            <person name="Lindquist E."/>
            <person name="Lommer M."/>
            <person name="Martin-Jezequel V."/>
            <person name="Lopez P.J."/>
            <person name="Lucas S."/>
            <person name="Mangogna M."/>
            <person name="McGinnis K."/>
            <person name="Medlin L.K."/>
            <person name="Montsant A."/>
            <person name="Oudot-Le Secq M.P."/>
            <person name="Napoli C."/>
            <person name="Obornik M."/>
            <person name="Parker M.S."/>
            <person name="Petit J.L."/>
            <person name="Porcel B.M."/>
            <person name="Poulsen N."/>
            <person name="Robison M."/>
            <person name="Rychlewski L."/>
            <person name="Rynearson T.A."/>
            <person name="Schmutz J."/>
            <person name="Shapiro H."/>
            <person name="Siaut M."/>
            <person name="Stanley M."/>
            <person name="Sussman M.R."/>
            <person name="Taylor A.R."/>
            <person name="Vardi A."/>
            <person name="von Dassow P."/>
            <person name="Vyverman W."/>
            <person name="Willis A."/>
            <person name="Wyrwicz L.S."/>
            <person name="Rokhsar D.S."/>
            <person name="Weissenbach J."/>
            <person name="Armbrust E.V."/>
            <person name="Green B.R."/>
            <person name="Van de Peer Y."/>
            <person name="Grigoriev I.V."/>
        </authorList>
    </citation>
    <scope>NUCLEOTIDE SEQUENCE [LARGE SCALE GENOMIC DNA]</scope>
    <source>
        <strain evidence="2 3">CCMP1335</strain>
    </source>
</reference>
<feature type="compositionally biased region" description="Basic and acidic residues" evidence="1">
    <location>
        <begin position="85"/>
        <end position="96"/>
    </location>
</feature>
<sequence length="480" mass="53821">MTNITGRQISTNNFASTSNNARASLFAAGFAIACSAVALSPSRTSTSTESKGEKLDVYLMDRIAKKPYLNYHDVPLQSRRYNRGRSRDEDDFKDASPPKTSSLNQRPKGVPSRLRILTIDVTRFKEQAFEDGVCQLPSEIFDGTNGPIFKDGIAPPKRMGRSDNIGMANQTRREVKESRKPIEQKSLAQRLYYCYDPRTINRSQQQTSAQKNGKHNQTQQLSKPHPKIGVEILEASIHELNPNNIRRTYTSKAANQNRTNRTSYKYDPGKYSLKSTIDGDSADKGADVEEAYVQDNDAQTTTHLDKDDEADEDSNPHNQMSSSTSPLWWLFAWWLWSGNHCSVDGIDGEGESALYDDSTTVSTRKARKSLNRASNKPHAVLADGAAMQRVPGSLRFLTKTCREANVPLYVLNDPRSWGGTTHKTLPDAIVDLRHAVSDNIVRNALELREGSAFERGRIVGRWEKEVAWQAWDAGRKTSEY</sequence>
<keyword evidence="3" id="KW-1185">Reference proteome</keyword>
<organism evidence="2 3">
    <name type="scientific">Thalassiosira pseudonana</name>
    <name type="common">Marine diatom</name>
    <name type="synonym">Cyclotella nana</name>
    <dbReference type="NCBI Taxonomy" id="35128"/>
    <lineage>
        <taxon>Eukaryota</taxon>
        <taxon>Sar</taxon>
        <taxon>Stramenopiles</taxon>
        <taxon>Ochrophyta</taxon>
        <taxon>Bacillariophyta</taxon>
        <taxon>Coscinodiscophyceae</taxon>
        <taxon>Thalassiosirophycidae</taxon>
        <taxon>Thalassiosirales</taxon>
        <taxon>Thalassiosiraceae</taxon>
        <taxon>Thalassiosira</taxon>
    </lineage>
</organism>
<dbReference type="HOGENOM" id="CLU_569271_0_0_1"/>
<gene>
    <name evidence="2" type="ORF">THAPSDRAFT_2564</name>
</gene>
<evidence type="ECO:0000313" key="2">
    <source>
        <dbReference type="EMBL" id="EED94803.1"/>
    </source>
</evidence>
<name>B8BUQ7_THAPS</name>
<evidence type="ECO:0000313" key="3">
    <source>
        <dbReference type="Proteomes" id="UP000001449"/>
    </source>
</evidence>
<feature type="region of interest" description="Disordered" evidence="1">
    <location>
        <begin position="75"/>
        <end position="109"/>
    </location>
</feature>
<dbReference type="OMA" id="WEKEVAW"/>
<feature type="compositionally biased region" description="Polar residues" evidence="1">
    <location>
        <begin position="203"/>
        <end position="222"/>
    </location>
</feature>
<dbReference type="RefSeq" id="XP_002287360.1">
    <property type="nucleotide sequence ID" value="XM_002287324.1"/>
</dbReference>
<accession>B8BUQ7</accession>
<dbReference type="InParanoid" id="B8BUQ7"/>
<dbReference type="Proteomes" id="UP000001449">
    <property type="component" value="Chromosome 2"/>
</dbReference>